<feature type="domain" description="DDE-1" evidence="2">
    <location>
        <begin position="115"/>
        <end position="259"/>
    </location>
</feature>
<dbReference type="EMBL" id="ML119829">
    <property type="protein sequence ID" value="RPA73220.1"/>
    <property type="molecule type" value="Genomic_DNA"/>
</dbReference>
<proteinExistence type="predicted"/>
<protein>
    <submittedName>
        <fullName evidence="3">DDE-domain-containing protein</fullName>
    </submittedName>
</protein>
<dbReference type="Proteomes" id="UP000275078">
    <property type="component" value="Unassembled WGS sequence"/>
</dbReference>
<evidence type="ECO:0000256" key="1">
    <source>
        <dbReference type="SAM" id="MobiDB-lite"/>
    </source>
</evidence>
<dbReference type="PANTHER" id="PTHR19303">
    <property type="entry name" value="TRANSPOSON"/>
    <property type="match status" value="1"/>
</dbReference>
<feature type="non-terminal residue" evidence="3">
    <location>
        <position position="315"/>
    </location>
</feature>
<dbReference type="InterPro" id="IPR036397">
    <property type="entry name" value="RNaseH_sf"/>
</dbReference>
<feature type="region of interest" description="Disordered" evidence="1">
    <location>
        <begin position="283"/>
        <end position="315"/>
    </location>
</feature>
<evidence type="ECO:0000313" key="3">
    <source>
        <dbReference type="EMBL" id="RPA73220.1"/>
    </source>
</evidence>
<dbReference type="GO" id="GO:0003677">
    <property type="term" value="F:DNA binding"/>
    <property type="evidence" value="ECO:0007669"/>
    <property type="project" value="TreeGrafter"/>
</dbReference>
<dbReference type="InterPro" id="IPR004875">
    <property type="entry name" value="DDE_SF_endonuclease_dom"/>
</dbReference>
<reference evidence="3 4" key="1">
    <citation type="journal article" date="2018" name="Nat. Ecol. Evol.">
        <title>Pezizomycetes genomes reveal the molecular basis of ectomycorrhizal truffle lifestyle.</title>
        <authorList>
            <person name="Murat C."/>
            <person name="Payen T."/>
            <person name="Noel B."/>
            <person name="Kuo A."/>
            <person name="Morin E."/>
            <person name="Chen J."/>
            <person name="Kohler A."/>
            <person name="Krizsan K."/>
            <person name="Balestrini R."/>
            <person name="Da Silva C."/>
            <person name="Montanini B."/>
            <person name="Hainaut M."/>
            <person name="Levati E."/>
            <person name="Barry K.W."/>
            <person name="Belfiori B."/>
            <person name="Cichocki N."/>
            <person name="Clum A."/>
            <person name="Dockter R.B."/>
            <person name="Fauchery L."/>
            <person name="Guy J."/>
            <person name="Iotti M."/>
            <person name="Le Tacon F."/>
            <person name="Lindquist E.A."/>
            <person name="Lipzen A."/>
            <person name="Malagnac F."/>
            <person name="Mello A."/>
            <person name="Molinier V."/>
            <person name="Miyauchi S."/>
            <person name="Poulain J."/>
            <person name="Riccioni C."/>
            <person name="Rubini A."/>
            <person name="Sitrit Y."/>
            <person name="Splivallo R."/>
            <person name="Traeger S."/>
            <person name="Wang M."/>
            <person name="Zifcakova L."/>
            <person name="Wipf D."/>
            <person name="Zambonelli A."/>
            <person name="Paolocci F."/>
            <person name="Nowrousian M."/>
            <person name="Ottonello S."/>
            <person name="Baldrian P."/>
            <person name="Spatafora J.W."/>
            <person name="Henrissat B."/>
            <person name="Nagy L.G."/>
            <person name="Aury J.M."/>
            <person name="Wincker P."/>
            <person name="Grigoriev I.V."/>
            <person name="Bonfante P."/>
            <person name="Martin F.M."/>
        </authorList>
    </citation>
    <scope>NUCLEOTIDE SEQUENCE [LARGE SCALE GENOMIC DNA]</scope>
    <source>
        <strain evidence="3 4">RN42</strain>
    </source>
</reference>
<dbReference type="Pfam" id="PF03184">
    <property type="entry name" value="DDE_1"/>
    <property type="match status" value="1"/>
</dbReference>
<sequence length="315" mass="36491">MSRFLRRHPSIQSKLGVQLDRSRHIAKDRTVIRDYFQKFQRIIQKYNIRPSDVYNFDEKGVLIGKSARRKVVVRRGQKVPYFAGDGSREWVTVVETVRAAPSIADGCIVPPVFISKGQQYSEKNFRYVFWKSEKGYITAELALRYITKHFDLHTRAHADNGKRHRLLILDGHISHTTIEFIEFCMENNIHVLCLPSHSTHLLQPLDVAMFSPLQFAYGSEVDQWCRNPRNESMSLASFFLLYHKARLRALTTKNARSSFECTGHFPFKPQRVLDKIDMKDNADWEQDPAGFAPGERKPFDHTKPIDPAVPPQTPH</sequence>
<gene>
    <name evidence="3" type="ORF">BJ508DRAFT_231314</name>
</gene>
<feature type="compositionally biased region" description="Basic and acidic residues" evidence="1">
    <location>
        <begin position="294"/>
        <end position="304"/>
    </location>
</feature>
<dbReference type="InterPro" id="IPR050863">
    <property type="entry name" value="CenT-Element_Derived"/>
</dbReference>
<keyword evidence="4" id="KW-1185">Reference proteome</keyword>
<dbReference type="AlphaFoldDB" id="A0A3N4HMY7"/>
<evidence type="ECO:0000259" key="2">
    <source>
        <dbReference type="Pfam" id="PF03184"/>
    </source>
</evidence>
<name>A0A3N4HMY7_ASCIM</name>
<evidence type="ECO:0000313" key="4">
    <source>
        <dbReference type="Proteomes" id="UP000275078"/>
    </source>
</evidence>
<dbReference type="GO" id="GO:0005634">
    <property type="term" value="C:nucleus"/>
    <property type="evidence" value="ECO:0007669"/>
    <property type="project" value="TreeGrafter"/>
</dbReference>
<organism evidence="3 4">
    <name type="scientific">Ascobolus immersus RN42</name>
    <dbReference type="NCBI Taxonomy" id="1160509"/>
    <lineage>
        <taxon>Eukaryota</taxon>
        <taxon>Fungi</taxon>
        <taxon>Dikarya</taxon>
        <taxon>Ascomycota</taxon>
        <taxon>Pezizomycotina</taxon>
        <taxon>Pezizomycetes</taxon>
        <taxon>Pezizales</taxon>
        <taxon>Ascobolaceae</taxon>
        <taxon>Ascobolus</taxon>
    </lineage>
</organism>
<dbReference type="Gene3D" id="3.30.420.10">
    <property type="entry name" value="Ribonuclease H-like superfamily/Ribonuclease H"/>
    <property type="match status" value="1"/>
</dbReference>
<dbReference type="OrthoDB" id="4510550at2759"/>
<dbReference type="PANTHER" id="PTHR19303:SF74">
    <property type="entry name" value="POGO TRANSPOSABLE ELEMENT WITH KRAB DOMAIN"/>
    <property type="match status" value="1"/>
</dbReference>
<accession>A0A3N4HMY7</accession>